<feature type="region of interest" description="Disordered" evidence="1">
    <location>
        <begin position="391"/>
        <end position="438"/>
    </location>
</feature>
<feature type="compositionally biased region" description="Low complexity" evidence="1">
    <location>
        <begin position="468"/>
        <end position="493"/>
    </location>
</feature>
<name>A0AAJ0GK21_9PEZI</name>
<accession>A0AAJ0GK21</accession>
<feature type="region of interest" description="Disordered" evidence="1">
    <location>
        <begin position="336"/>
        <end position="358"/>
    </location>
</feature>
<dbReference type="EMBL" id="JAWDJX010000001">
    <property type="protein sequence ID" value="KAK3058991.1"/>
    <property type="molecule type" value="Genomic_DNA"/>
</dbReference>
<dbReference type="Proteomes" id="UP001271007">
    <property type="component" value="Unassembled WGS sequence"/>
</dbReference>
<dbReference type="AlphaFoldDB" id="A0AAJ0GK21"/>
<gene>
    <name evidence="2" type="ORF">LTR09_000557</name>
</gene>
<comment type="caution">
    <text evidence="2">The sequence shown here is derived from an EMBL/GenBank/DDBJ whole genome shotgun (WGS) entry which is preliminary data.</text>
</comment>
<feature type="compositionally biased region" description="Low complexity" evidence="1">
    <location>
        <begin position="408"/>
        <end position="438"/>
    </location>
</feature>
<keyword evidence="3" id="KW-1185">Reference proteome</keyword>
<feature type="region of interest" description="Disordered" evidence="1">
    <location>
        <begin position="235"/>
        <end position="254"/>
    </location>
</feature>
<evidence type="ECO:0000313" key="3">
    <source>
        <dbReference type="Proteomes" id="UP001271007"/>
    </source>
</evidence>
<feature type="region of interest" description="Disordered" evidence="1">
    <location>
        <begin position="1"/>
        <end position="26"/>
    </location>
</feature>
<feature type="compositionally biased region" description="Low complexity" evidence="1">
    <location>
        <begin position="340"/>
        <end position="351"/>
    </location>
</feature>
<evidence type="ECO:0000256" key="1">
    <source>
        <dbReference type="SAM" id="MobiDB-lite"/>
    </source>
</evidence>
<evidence type="ECO:0000313" key="2">
    <source>
        <dbReference type="EMBL" id="KAK3058991.1"/>
    </source>
</evidence>
<organism evidence="2 3">
    <name type="scientific">Extremus antarcticus</name>
    <dbReference type="NCBI Taxonomy" id="702011"/>
    <lineage>
        <taxon>Eukaryota</taxon>
        <taxon>Fungi</taxon>
        <taxon>Dikarya</taxon>
        <taxon>Ascomycota</taxon>
        <taxon>Pezizomycotina</taxon>
        <taxon>Dothideomycetes</taxon>
        <taxon>Dothideomycetidae</taxon>
        <taxon>Mycosphaerellales</taxon>
        <taxon>Extremaceae</taxon>
        <taxon>Extremus</taxon>
    </lineage>
</organism>
<reference evidence="2" key="1">
    <citation type="submission" date="2023-04" db="EMBL/GenBank/DDBJ databases">
        <title>Black Yeasts Isolated from many extreme environments.</title>
        <authorList>
            <person name="Coleine C."/>
            <person name="Stajich J.E."/>
            <person name="Selbmann L."/>
        </authorList>
    </citation>
    <scope>NUCLEOTIDE SEQUENCE</scope>
    <source>
        <strain evidence="2">CCFEE 5312</strain>
    </source>
</reference>
<protein>
    <submittedName>
        <fullName evidence="2">Uncharacterized protein</fullName>
    </submittedName>
</protein>
<sequence>MAALAHNPHSFPANDGGLPPPTDPFWQATPRSTLTSQELELLMAAEQIVPRSPRIPQHKTTRVFGARAALRAPTCTHMTMNRIYGAHTCHMCGKVPSIGWVYSCQQDSLLHFQHLASDAEALPVVSDSSDYFEAQAKIAEAIGMSRSVINQMRQGEYSFDQIETLLQQRQHVLEVIAKSQHGSARSTPSIQAPPPQSQAPSENVIASVGTTAAPTIQQANVNGLPMSPAGTPANTPAISTTTTPTKDNKTKKSGSCTYQVCHTCRPFLQDRLHMSFNPVLNNEVPAVTEKEITKLPLLDPSVVCNLGLRETPKPLPPVPMQDITEARMHQVDGLDDDLSTDWTPTTTTSSAFDHDDSDDSVHSYPCVGGAGCPATNGTGLCTHEPRFQQQAFQQRSSNYTRPNHVRGSIDSTSGGTSSTGSSISLPEPKTEPLTPTSPGFAPFGLVISTQLKKQKAATVCGEVENQRSHSTSRSVSTNSSSSVGSEVEVEGGVALTEEGVGSRLPDIATEE</sequence>
<feature type="region of interest" description="Disordered" evidence="1">
    <location>
        <begin position="462"/>
        <end position="511"/>
    </location>
</feature>
<proteinExistence type="predicted"/>
<feature type="region of interest" description="Disordered" evidence="1">
    <location>
        <begin position="179"/>
        <end position="201"/>
    </location>
</feature>
<feature type="compositionally biased region" description="Low complexity" evidence="1">
    <location>
        <begin position="235"/>
        <end position="245"/>
    </location>
</feature>